<dbReference type="Pfam" id="PF03795">
    <property type="entry name" value="YCII"/>
    <property type="match status" value="1"/>
</dbReference>
<reference evidence="3 4" key="1">
    <citation type="submission" date="2020-10" db="EMBL/GenBank/DDBJ databases">
        <title>Ramlibacter sp. HM2 16S ribosomal RNA gene Genome sequencing and assembly.</title>
        <authorList>
            <person name="Kang M."/>
        </authorList>
    </citation>
    <scope>NUCLEOTIDE SEQUENCE [LARGE SCALE GENOMIC DNA]</scope>
    <source>
        <strain evidence="3 4">HM2</strain>
    </source>
</reference>
<organism evidence="3 4">
    <name type="scientific">Ramlibacter pallidus</name>
    <dbReference type="NCBI Taxonomy" id="2780087"/>
    <lineage>
        <taxon>Bacteria</taxon>
        <taxon>Pseudomonadati</taxon>
        <taxon>Pseudomonadota</taxon>
        <taxon>Betaproteobacteria</taxon>
        <taxon>Burkholderiales</taxon>
        <taxon>Comamonadaceae</taxon>
        <taxon>Ramlibacter</taxon>
    </lineage>
</organism>
<dbReference type="InterPro" id="IPR005545">
    <property type="entry name" value="YCII"/>
</dbReference>
<feature type="domain" description="YCII-related" evidence="2">
    <location>
        <begin position="1"/>
        <end position="112"/>
    </location>
</feature>
<evidence type="ECO:0000256" key="1">
    <source>
        <dbReference type="ARBA" id="ARBA00007689"/>
    </source>
</evidence>
<dbReference type="Proteomes" id="UP000806285">
    <property type="component" value="Unassembled WGS sequence"/>
</dbReference>
<dbReference type="PANTHER" id="PTHR35174">
    <property type="entry name" value="BLL7171 PROTEIN-RELATED"/>
    <property type="match status" value="1"/>
</dbReference>
<sequence>MAYMLLIHEPAGQRATRTRAQGEAVYERMVQWGRGLRDRDLLVSGESLLSPEEGGARVQVRSGRAQVLDGPFAEAKEMVGGFFLLACKTREEALDIAATCPAAEWATVEVRETGPCFL</sequence>
<dbReference type="RefSeq" id="WP_193674855.1">
    <property type="nucleotide sequence ID" value="NZ_JADDIV010000001.1"/>
</dbReference>
<dbReference type="EMBL" id="JADDIV010000001">
    <property type="protein sequence ID" value="MBE7366226.1"/>
    <property type="molecule type" value="Genomic_DNA"/>
</dbReference>
<dbReference type="InterPro" id="IPR011008">
    <property type="entry name" value="Dimeric_a/b-barrel"/>
</dbReference>
<dbReference type="Gene3D" id="3.30.70.1060">
    <property type="entry name" value="Dimeric alpha+beta barrel"/>
    <property type="match status" value="1"/>
</dbReference>
<evidence type="ECO:0000313" key="4">
    <source>
        <dbReference type="Proteomes" id="UP000806285"/>
    </source>
</evidence>
<protein>
    <submittedName>
        <fullName evidence="3">Dehydrogenase</fullName>
    </submittedName>
</protein>
<keyword evidence="4" id="KW-1185">Reference proteome</keyword>
<gene>
    <name evidence="3" type="ORF">IM787_01475</name>
</gene>
<proteinExistence type="inferred from homology"/>
<dbReference type="PANTHER" id="PTHR35174:SF3">
    <property type="entry name" value="BLL7171 PROTEIN"/>
    <property type="match status" value="1"/>
</dbReference>
<evidence type="ECO:0000259" key="2">
    <source>
        <dbReference type="Pfam" id="PF03795"/>
    </source>
</evidence>
<comment type="similarity">
    <text evidence="1">Belongs to the YciI family.</text>
</comment>
<accession>A0ABR9RYB7</accession>
<evidence type="ECO:0000313" key="3">
    <source>
        <dbReference type="EMBL" id="MBE7366226.1"/>
    </source>
</evidence>
<name>A0ABR9RYB7_9BURK</name>
<dbReference type="SUPFAM" id="SSF54909">
    <property type="entry name" value="Dimeric alpha+beta barrel"/>
    <property type="match status" value="1"/>
</dbReference>
<comment type="caution">
    <text evidence="3">The sequence shown here is derived from an EMBL/GenBank/DDBJ whole genome shotgun (WGS) entry which is preliminary data.</text>
</comment>